<dbReference type="FunFam" id="3.10.290.10:FF:000001">
    <property type="entry name" value="30S ribosomal protein S4"/>
    <property type="match status" value="1"/>
</dbReference>
<dbReference type="GO" id="GO:0019843">
    <property type="term" value="F:rRNA binding"/>
    <property type="evidence" value="ECO:0007669"/>
    <property type="project" value="UniProtKB-UniRule"/>
</dbReference>
<dbReference type="NCBIfam" id="TIGR01017">
    <property type="entry name" value="rpsD_bact"/>
    <property type="match status" value="1"/>
</dbReference>
<gene>
    <name evidence="7" type="primary">rpsD</name>
    <name evidence="11" type="ORF">UU65_C0004G0070</name>
</gene>
<evidence type="ECO:0000256" key="8">
    <source>
        <dbReference type="RuleBase" id="RU003699"/>
    </source>
</evidence>
<dbReference type="SMART" id="SM00363">
    <property type="entry name" value="S4"/>
    <property type="match status" value="1"/>
</dbReference>
<evidence type="ECO:0000259" key="10">
    <source>
        <dbReference type="SMART" id="SM01390"/>
    </source>
</evidence>
<evidence type="ECO:0000256" key="1">
    <source>
        <dbReference type="ARBA" id="ARBA00007465"/>
    </source>
</evidence>
<feature type="domain" description="Small ribosomal subunit protein uS4 N-terminal" evidence="10">
    <location>
        <begin position="3"/>
        <end position="98"/>
    </location>
</feature>
<evidence type="ECO:0000313" key="12">
    <source>
        <dbReference type="Proteomes" id="UP000033869"/>
    </source>
</evidence>
<dbReference type="Pfam" id="PF00163">
    <property type="entry name" value="Ribosomal_S4"/>
    <property type="match status" value="1"/>
</dbReference>
<dbReference type="SUPFAM" id="SSF55174">
    <property type="entry name" value="Alpha-L RNA-binding motif"/>
    <property type="match status" value="1"/>
</dbReference>
<evidence type="ECO:0000313" key="11">
    <source>
        <dbReference type="EMBL" id="KKS08859.1"/>
    </source>
</evidence>
<evidence type="ECO:0000259" key="9">
    <source>
        <dbReference type="SMART" id="SM00363"/>
    </source>
</evidence>
<dbReference type="InterPro" id="IPR001912">
    <property type="entry name" value="Ribosomal_uS4_N"/>
</dbReference>
<dbReference type="PROSITE" id="PS50889">
    <property type="entry name" value="S4"/>
    <property type="match status" value="1"/>
</dbReference>
<dbReference type="InterPro" id="IPR022801">
    <property type="entry name" value="Ribosomal_uS4"/>
</dbReference>
<comment type="caution">
    <text evidence="11">The sequence shown here is derived from an EMBL/GenBank/DDBJ whole genome shotgun (WGS) entry which is preliminary data.</text>
</comment>
<dbReference type="InterPro" id="IPR002942">
    <property type="entry name" value="S4_RNA-bd"/>
</dbReference>
<keyword evidence="2 7" id="KW-0699">rRNA-binding</keyword>
<dbReference type="GO" id="GO:0042274">
    <property type="term" value="P:ribosomal small subunit biogenesis"/>
    <property type="evidence" value="ECO:0007669"/>
    <property type="project" value="TreeGrafter"/>
</dbReference>
<feature type="domain" description="RNA-binding S4" evidence="9">
    <location>
        <begin position="99"/>
        <end position="158"/>
    </location>
</feature>
<sequence length="210" mass="23875">MARMNEAQCRQCRRAGQKLFLKGDKCLGAKCTVIKRNYPPGQHGVSGSRKASAYAIALKEKQKVKRMYGVLERQFRNYYQSADRKEGVTGTILLQFLEKRLDNVVYRLGFGSSRRLARQLVNHGHLTVNGKKVDIPSYQVKKGDVIEVSPHSAKHTYFTDIAKDMLEKAEVPGWLKIDKKKMVGEVAEEPQREDVDSSIQESLIVELYSK</sequence>
<dbReference type="PROSITE" id="PS00632">
    <property type="entry name" value="RIBOSOMAL_S4"/>
    <property type="match status" value="1"/>
</dbReference>
<dbReference type="GO" id="GO:0003735">
    <property type="term" value="F:structural constituent of ribosome"/>
    <property type="evidence" value="ECO:0007669"/>
    <property type="project" value="InterPro"/>
</dbReference>
<dbReference type="PATRIC" id="fig|1618344.3.peg.998"/>
<dbReference type="GO" id="GO:0006412">
    <property type="term" value="P:translation"/>
    <property type="evidence" value="ECO:0007669"/>
    <property type="project" value="UniProtKB-UniRule"/>
</dbReference>
<evidence type="ECO:0000256" key="7">
    <source>
        <dbReference type="HAMAP-Rule" id="MF_01306"/>
    </source>
</evidence>
<dbReference type="PANTHER" id="PTHR11831:SF4">
    <property type="entry name" value="SMALL RIBOSOMAL SUBUNIT PROTEIN US4M"/>
    <property type="match status" value="1"/>
</dbReference>
<dbReference type="SMART" id="SM01390">
    <property type="entry name" value="Ribosomal_S4"/>
    <property type="match status" value="1"/>
</dbReference>
<comment type="function">
    <text evidence="7">With S5 and S12 plays an important role in translational accuracy.</text>
</comment>
<evidence type="ECO:0000256" key="3">
    <source>
        <dbReference type="ARBA" id="ARBA00022884"/>
    </source>
</evidence>
<keyword evidence="4 7" id="KW-0689">Ribosomal protein</keyword>
<dbReference type="InterPro" id="IPR018079">
    <property type="entry name" value="Ribosomal_uS4_CS"/>
</dbReference>
<evidence type="ECO:0000256" key="4">
    <source>
        <dbReference type="ARBA" id="ARBA00022980"/>
    </source>
</evidence>
<evidence type="ECO:0000256" key="5">
    <source>
        <dbReference type="ARBA" id="ARBA00023274"/>
    </source>
</evidence>
<dbReference type="GO" id="GO:0015935">
    <property type="term" value="C:small ribosomal subunit"/>
    <property type="evidence" value="ECO:0007669"/>
    <property type="project" value="InterPro"/>
</dbReference>
<dbReference type="CDD" id="cd00165">
    <property type="entry name" value="S4"/>
    <property type="match status" value="1"/>
</dbReference>
<dbReference type="Proteomes" id="UP000033869">
    <property type="component" value="Unassembled WGS sequence"/>
</dbReference>
<comment type="function">
    <text evidence="7">One of the primary rRNA binding proteins, it binds directly to 16S rRNA where it nucleates assembly of the body of the 30S subunit.</text>
</comment>
<evidence type="ECO:0000256" key="2">
    <source>
        <dbReference type="ARBA" id="ARBA00022730"/>
    </source>
</evidence>
<comment type="similarity">
    <text evidence="1 7 8">Belongs to the universal ribosomal protein uS4 family.</text>
</comment>
<dbReference type="NCBIfam" id="NF003717">
    <property type="entry name" value="PRK05327.1"/>
    <property type="match status" value="1"/>
</dbReference>
<organism evidence="11 12">
    <name type="scientific">candidate division CPR2 bacterium GW2011_GWC1_41_48</name>
    <dbReference type="NCBI Taxonomy" id="1618344"/>
    <lineage>
        <taxon>Bacteria</taxon>
        <taxon>Bacteria division CPR2</taxon>
    </lineage>
</organism>
<dbReference type="AlphaFoldDB" id="A0A0G0W793"/>
<keyword evidence="3 7" id="KW-0694">RNA-binding</keyword>
<comment type="subunit">
    <text evidence="7">Part of the 30S ribosomal subunit. Contacts protein S5. The interaction surface between S4 and S5 is involved in control of translational fidelity.</text>
</comment>
<proteinExistence type="inferred from homology"/>
<dbReference type="EMBL" id="LCBL01000004">
    <property type="protein sequence ID" value="KKS08859.1"/>
    <property type="molecule type" value="Genomic_DNA"/>
</dbReference>
<dbReference type="Gene3D" id="1.10.1050.10">
    <property type="entry name" value="Ribosomal Protein S4 Delta 41, Chain A, domain 1"/>
    <property type="match status" value="1"/>
</dbReference>
<reference evidence="11 12" key="1">
    <citation type="journal article" date="2015" name="Nature">
        <title>rRNA introns, odd ribosomes, and small enigmatic genomes across a large radiation of phyla.</title>
        <authorList>
            <person name="Brown C.T."/>
            <person name="Hug L.A."/>
            <person name="Thomas B.C."/>
            <person name="Sharon I."/>
            <person name="Castelle C.J."/>
            <person name="Singh A."/>
            <person name="Wilkins M.J."/>
            <person name="Williams K.H."/>
            <person name="Banfield J.F."/>
        </authorList>
    </citation>
    <scope>NUCLEOTIDE SEQUENCE [LARGE SCALE GENOMIC DNA]</scope>
</reference>
<dbReference type="Gene3D" id="3.10.290.10">
    <property type="entry name" value="RNA-binding S4 domain"/>
    <property type="match status" value="1"/>
</dbReference>
<dbReference type="Pfam" id="PF01479">
    <property type="entry name" value="S4"/>
    <property type="match status" value="1"/>
</dbReference>
<dbReference type="InterPro" id="IPR005709">
    <property type="entry name" value="Ribosomal_uS4_bac-type"/>
</dbReference>
<dbReference type="PANTHER" id="PTHR11831">
    <property type="entry name" value="30S 40S RIBOSOMAL PROTEIN"/>
    <property type="match status" value="1"/>
</dbReference>
<accession>A0A0G0W793</accession>
<keyword evidence="5 7" id="KW-0687">Ribonucleoprotein</keyword>
<evidence type="ECO:0000256" key="6">
    <source>
        <dbReference type="ARBA" id="ARBA00035254"/>
    </source>
</evidence>
<protein>
    <recommendedName>
        <fullName evidence="6 7">Small ribosomal subunit protein uS4</fullName>
    </recommendedName>
</protein>
<dbReference type="HAMAP" id="MF_01306_B">
    <property type="entry name" value="Ribosomal_uS4_B"/>
    <property type="match status" value="1"/>
</dbReference>
<dbReference type="InterPro" id="IPR036986">
    <property type="entry name" value="S4_RNA-bd_sf"/>
</dbReference>
<name>A0A0G0W793_UNCC2</name>